<protein>
    <submittedName>
        <fullName evidence="3">Heavy metal RND transporter</fullName>
    </submittedName>
</protein>
<feature type="signal peptide" evidence="1">
    <location>
        <begin position="1"/>
        <end position="28"/>
    </location>
</feature>
<dbReference type="RefSeq" id="WP_069690797.1">
    <property type="nucleotide sequence ID" value="NZ_CP017147.1"/>
</dbReference>
<dbReference type="Pfam" id="PF13115">
    <property type="entry name" value="YtkA"/>
    <property type="match status" value="1"/>
</dbReference>
<evidence type="ECO:0000256" key="1">
    <source>
        <dbReference type="SAM" id="SignalP"/>
    </source>
</evidence>
<feature type="domain" description="YtkA-like" evidence="2">
    <location>
        <begin position="28"/>
        <end position="114"/>
    </location>
</feature>
<reference evidence="3 4" key="1">
    <citation type="journal article" date="2015" name="Antonie Van Leeuwenhoek">
        <title>Bosea vaviloviae sp. nov., a new species of slow-growing rhizobia isolated from nodules of the relict species Vavilovia formosa (Stev.) Fed.</title>
        <authorList>
            <person name="Safronova V.I."/>
            <person name="Kuznetsova I.G."/>
            <person name="Sazanova A.L."/>
            <person name="Kimeklis A.K."/>
            <person name="Belimov A.A."/>
            <person name="Andronov E.E."/>
            <person name="Pinaev A.G."/>
            <person name="Chizhevskaya E.P."/>
            <person name="Pukhaev A.R."/>
            <person name="Popov K.P."/>
            <person name="Willems A."/>
            <person name="Tikhonovich I.A."/>
        </authorList>
    </citation>
    <scope>NUCLEOTIDE SEQUENCE [LARGE SCALE GENOMIC DNA]</scope>
    <source>
        <strain evidence="3 4">Vaf18</strain>
    </source>
</reference>
<dbReference type="KEGG" id="bvv:BHK69_14970"/>
<sequence length="135" mass="14598">MTSVNLPRALAAALSLATLAFNAHPVRADIKDYAFRLTQDELKQGNGVIVTVQLIDRRSGKPVPDAVIFSKRLDMEPDGMAMMATPLEALPMSEPGSYRFKTNLTMAGGWRLSLGAKIQGETGTLENKLTLKAVP</sequence>
<keyword evidence="4" id="KW-1185">Reference proteome</keyword>
<dbReference type="InterPro" id="IPR032693">
    <property type="entry name" value="YtkA-like_dom"/>
</dbReference>
<evidence type="ECO:0000313" key="3">
    <source>
        <dbReference type="EMBL" id="AOO81585.1"/>
    </source>
</evidence>
<accession>A0A1D7U2I6</accession>
<evidence type="ECO:0000259" key="2">
    <source>
        <dbReference type="Pfam" id="PF13115"/>
    </source>
</evidence>
<dbReference type="Proteomes" id="UP000094969">
    <property type="component" value="Chromosome"/>
</dbReference>
<organism evidence="3 4">
    <name type="scientific">Bosea vaviloviae</name>
    <dbReference type="NCBI Taxonomy" id="1526658"/>
    <lineage>
        <taxon>Bacteria</taxon>
        <taxon>Pseudomonadati</taxon>
        <taxon>Pseudomonadota</taxon>
        <taxon>Alphaproteobacteria</taxon>
        <taxon>Hyphomicrobiales</taxon>
        <taxon>Boseaceae</taxon>
        <taxon>Bosea</taxon>
    </lineage>
</organism>
<evidence type="ECO:0000313" key="4">
    <source>
        <dbReference type="Proteomes" id="UP000094969"/>
    </source>
</evidence>
<dbReference type="EMBL" id="CP017147">
    <property type="protein sequence ID" value="AOO81585.1"/>
    <property type="molecule type" value="Genomic_DNA"/>
</dbReference>
<feature type="chain" id="PRO_5009099874" evidence="1">
    <location>
        <begin position="29"/>
        <end position="135"/>
    </location>
</feature>
<keyword evidence="1" id="KW-0732">Signal</keyword>
<dbReference type="OrthoDB" id="7644867at2"/>
<dbReference type="AlphaFoldDB" id="A0A1D7U2I6"/>
<dbReference type="STRING" id="1526658.BHK69_14970"/>
<proteinExistence type="predicted"/>
<name>A0A1D7U2I6_9HYPH</name>
<gene>
    <name evidence="3" type="ORF">BHK69_14970</name>
</gene>